<gene>
    <name evidence="2" type="ORF">CYK21_06710</name>
</gene>
<dbReference type="AlphaFoldDB" id="A0A2I1YGB7"/>
<organism evidence="2 3">
    <name type="scientific">Streptococcus macedonicus</name>
    <name type="common">Streptococcus gallolyticus macedonicus</name>
    <dbReference type="NCBI Taxonomy" id="59310"/>
    <lineage>
        <taxon>Bacteria</taxon>
        <taxon>Bacillati</taxon>
        <taxon>Bacillota</taxon>
        <taxon>Bacilli</taxon>
        <taxon>Lactobacillales</taxon>
        <taxon>Streptococcaceae</taxon>
        <taxon>Streptococcus</taxon>
    </lineage>
</organism>
<dbReference type="Proteomes" id="UP000235073">
    <property type="component" value="Unassembled WGS sequence"/>
</dbReference>
<dbReference type="EMBL" id="PKIB01000004">
    <property type="protein sequence ID" value="PLA53934.1"/>
    <property type="molecule type" value="Genomic_DNA"/>
</dbReference>
<evidence type="ECO:0000313" key="3">
    <source>
        <dbReference type="Proteomes" id="UP000235073"/>
    </source>
</evidence>
<accession>A0A2I1YGB7</accession>
<protein>
    <recommendedName>
        <fullName evidence="1">Transposase IS30-like HTH domain-containing protein</fullName>
    </recommendedName>
</protein>
<reference evidence="2 3" key="1">
    <citation type="submission" date="2017-12" db="EMBL/GenBank/DDBJ databases">
        <title>Phylogenetic diversity of female urinary microbiome.</title>
        <authorList>
            <person name="Thomas-White K."/>
            <person name="Wolfe A.J."/>
        </authorList>
    </citation>
    <scope>NUCLEOTIDE SEQUENCE [LARGE SCALE GENOMIC DNA]</scope>
    <source>
        <strain evidence="2 3">UMB0733</strain>
    </source>
</reference>
<dbReference type="InterPro" id="IPR025246">
    <property type="entry name" value="IS30-like_HTH"/>
</dbReference>
<evidence type="ECO:0000313" key="2">
    <source>
        <dbReference type="EMBL" id="PLA53934.1"/>
    </source>
</evidence>
<feature type="domain" description="Transposase IS30-like HTH" evidence="1">
    <location>
        <begin position="9"/>
        <end position="29"/>
    </location>
</feature>
<dbReference type="Pfam" id="PF13936">
    <property type="entry name" value="HTH_38"/>
    <property type="match status" value="1"/>
</dbReference>
<name>A0A2I1YGB7_STRMC</name>
<sequence length="61" mass="7115">MSLRRLKPAEIARILDRHLSTISRELKRGTVKPVNGKKIYYEEYFAETAQIRCSEGRKGSY</sequence>
<comment type="caution">
    <text evidence="2">The sequence shown here is derived from an EMBL/GenBank/DDBJ whole genome shotgun (WGS) entry which is preliminary data.</text>
</comment>
<proteinExistence type="predicted"/>
<evidence type="ECO:0000259" key="1">
    <source>
        <dbReference type="Pfam" id="PF13936"/>
    </source>
</evidence>